<evidence type="ECO:0008006" key="11">
    <source>
        <dbReference type="Google" id="ProtNLM"/>
    </source>
</evidence>
<keyword evidence="7 8" id="KW-0472">Membrane</keyword>
<feature type="transmembrane region" description="Helical" evidence="8">
    <location>
        <begin position="81"/>
        <end position="102"/>
    </location>
</feature>
<feature type="transmembrane region" description="Helical" evidence="8">
    <location>
        <begin position="50"/>
        <end position="69"/>
    </location>
</feature>
<dbReference type="Pfam" id="PF05128">
    <property type="entry name" value="DUF697"/>
    <property type="match status" value="1"/>
</dbReference>
<proteinExistence type="inferred from homology"/>
<reference evidence="9 10" key="1">
    <citation type="submission" date="2016-08" db="EMBL/GenBank/DDBJ databases">
        <authorList>
            <person name="Seilhamer J.J."/>
        </authorList>
    </citation>
    <scope>NUCLEOTIDE SEQUENCE [LARGE SCALE GENOMIC DNA]</scope>
    <source>
        <strain evidence="9 10">KCTC 42603</strain>
    </source>
</reference>
<evidence type="ECO:0000256" key="8">
    <source>
        <dbReference type="SAM" id="Phobius"/>
    </source>
</evidence>
<dbReference type="InterPro" id="IPR006507">
    <property type="entry name" value="UPF0283"/>
</dbReference>
<evidence type="ECO:0000256" key="1">
    <source>
        <dbReference type="ARBA" id="ARBA00004429"/>
    </source>
</evidence>
<dbReference type="PANTHER" id="PTHR39342:SF1">
    <property type="entry name" value="UPF0283 MEMBRANE PROTEIN YCJF"/>
    <property type="match status" value="1"/>
</dbReference>
<dbReference type="STRING" id="1656094.BFC18_13970"/>
<evidence type="ECO:0000256" key="3">
    <source>
        <dbReference type="ARBA" id="ARBA00022475"/>
    </source>
</evidence>
<dbReference type="OrthoDB" id="5615666at2"/>
<keyword evidence="5 8" id="KW-0812">Transmembrane</keyword>
<comment type="similarity">
    <text evidence="2">Belongs to the UPF0283 family.</text>
</comment>
<keyword evidence="4" id="KW-0997">Cell inner membrane</keyword>
<protein>
    <recommendedName>
        <fullName evidence="11">DUF697 domain-containing protein</fullName>
    </recommendedName>
</protein>
<dbReference type="PANTHER" id="PTHR39342">
    <property type="entry name" value="UPF0283 MEMBRANE PROTEIN YCJF"/>
    <property type="match status" value="1"/>
</dbReference>
<dbReference type="AlphaFoldDB" id="A0A1E7ZA05"/>
<gene>
    <name evidence="9" type="ORF">BFC18_13970</name>
</gene>
<evidence type="ECO:0000313" key="9">
    <source>
        <dbReference type="EMBL" id="OFC70282.1"/>
    </source>
</evidence>
<keyword evidence="10" id="KW-1185">Reference proteome</keyword>
<comment type="caution">
    <text evidence="9">The sequence shown here is derived from an EMBL/GenBank/DDBJ whole genome shotgun (WGS) entry which is preliminary data.</text>
</comment>
<dbReference type="EMBL" id="MDHN01000029">
    <property type="protein sequence ID" value="OFC70282.1"/>
    <property type="molecule type" value="Genomic_DNA"/>
</dbReference>
<evidence type="ECO:0000313" key="10">
    <source>
        <dbReference type="Proteomes" id="UP000175691"/>
    </source>
</evidence>
<evidence type="ECO:0000256" key="6">
    <source>
        <dbReference type="ARBA" id="ARBA00022989"/>
    </source>
</evidence>
<accession>A0A1E7ZA05</accession>
<dbReference type="Proteomes" id="UP000175691">
    <property type="component" value="Unassembled WGS sequence"/>
</dbReference>
<evidence type="ECO:0000256" key="2">
    <source>
        <dbReference type="ARBA" id="ARBA00008255"/>
    </source>
</evidence>
<dbReference type="GO" id="GO:0005886">
    <property type="term" value="C:plasma membrane"/>
    <property type="evidence" value="ECO:0007669"/>
    <property type="project" value="UniProtKB-SubCell"/>
</dbReference>
<comment type="subcellular location">
    <subcellularLocation>
        <location evidence="1">Cell inner membrane</location>
        <topology evidence="1">Multi-pass membrane protein</topology>
    </subcellularLocation>
</comment>
<evidence type="ECO:0000256" key="5">
    <source>
        <dbReference type="ARBA" id="ARBA00022692"/>
    </source>
</evidence>
<evidence type="ECO:0000256" key="7">
    <source>
        <dbReference type="ARBA" id="ARBA00023136"/>
    </source>
</evidence>
<sequence length="300" mass="32542">MSDTDYEAPQYRSRIIETPLEHSAPSQNMPAKLDTAEWDVDGQRGLSLKVITAILGGLTFVGFMVFDAIQSIATNFADHPISSVALGSLLGAFVLALLALIAGEWRGFRAVEAYIDVPLDLPTLKQVDDKPAVLKTIHSHAGRFGKDSFAARNYKQFQQALHADMNAADVVGLYESMVAEPVTKKAEEILRKESVTSGSLVFISPNHLIQTLAISWISFRTIRRIARVFGLRPGTAGSWRLFKVLAQNLAAQSLFDIATDELANQIGGSLAARVAENSAEAVAAGALNVRLGRTLIKLLR</sequence>
<keyword evidence="3" id="KW-1003">Cell membrane</keyword>
<organism evidence="9 10">
    <name type="scientific">Alteromonas confluentis</name>
    <dbReference type="NCBI Taxonomy" id="1656094"/>
    <lineage>
        <taxon>Bacteria</taxon>
        <taxon>Pseudomonadati</taxon>
        <taxon>Pseudomonadota</taxon>
        <taxon>Gammaproteobacteria</taxon>
        <taxon>Alteromonadales</taxon>
        <taxon>Alteromonadaceae</taxon>
        <taxon>Alteromonas/Salinimonas group</taxon>
        <taxon>Alteromonas</taxon>
    </lineage>
</organism>
<dbReference type="InterPro" id="IPR021147">
    <property type="entry name" value="DUF697"/>
</dbReference>
<keyword evidence="6 8" id="KW-1133">Transmembrane helix</keyword>
<dbReference type="RefSeq" id="WP_070125925.1">
    <property type="nucleotide sequence ID" value="NZ_MDHN01000029.1"/>
</dbReference>
<evidence type="ECO:0000256" key="4">
    <source>
        <dbReference type="ARBA" id="ARBA00022519"/>
    </source>
</evidence>
<name>A0A1E7ZA05_9ALTE</name>